<name>A0A0L0UNV3_9BASI</name>
<dbReference type="PANTHER" id="PTHR47501">
    <property type="entry name" value="TRANSPOSASE-RELATED"/>
    <property type="match status" value="1"/>
</dbReference>
<dbReference type="AlphaFoldDB" id="A0A0L0UNV3"/>
<evidence type="ECO:0000313" key="1">
    <source>
        <dbReference type="EMBL" id="KNE88439.1"/>
    </source>
</evidence>
<comment type="caution">
    <text evidence="1">The sequence shown here is derived from an EMBL/GenBank/DDBJ whole genome shotgun (WGS) entry which is preliminary data.</text>
</comment>
<sequence length="211" mass="23567">NFQCILHFHYVLAQTTDSGSNNFTMAKGVASIFRSIDSTVWDVQKNHHRCICHVIALILGAGLRALQLSKHMVRPEKTDKYFPALDPITEESEGEDDIADSPDEEITEVIDELSEDEDVDPDDAEQATPELGWEWDNEDNEDLEDVTTSGIGFTLKKVFLLSFSLSQISISAKLISFRSTTYVVGSRHRHNSYRGDFSSSSVADDAVHEAI</sequence>
<dbReference type="PANTHER" id="PTHR47501:SF5">
    <property type="entry name" value="HAT C-TERMINAL DIMERISATION DOMAIN-CONTAINING PROTEIN"/>
    <property type="match status" value="1"/>
</dbReference>
<organism evidence="1 2">
    <name type="scientific">Puccinia striiformis f. sp. tritici PST-78</name>
    <dbReference type="NCBI Taxonomy" id="1165861"/>
    <lineage>
        <taxon>Eukaryota</taxon>
        <taxon>Fungi</taxon>
        <taxon>Dikarya</taxon>
        <taxon>Basidiomycota</taxon>
        <taxon>Pucciniomycotina</taxon>
        <taxon>Pucciniomycetes</taxon>
        <taxon>Pucciniales</taxon>
        <taxon>Pucciniaceae</taxon>
        <taxon>Puccinia</taxon>
    </lineage>
</organism>
<gene>
    <name evidence="1" type="ORF">PSTG_18160</name>
</gene>
<evidence type="ECO:0008006" key="3">
    <source>
        <dbReference type="Google" id="ProtNLM"/>
    </source>
</evidence>
<dbReference type="STRING" id="1165861.A0A0L0UNV3"/>
<proteinExistence type="predicted"/>
<keyword evidence="2" id="KW-1185">Reference proteome</keyword>
<accession>A0A0L0UNV3</accession>
<dbReference type="EMBL" id="AJIL01001955">
    <property type="protein sequence ID" value="KNE88439.1"/>
    <property type="molecule type" value="Genomic_DNA"/>
</dbReference>
<evidence type="ECO:0000313" key="2">
    <source>
        <dbReference type="Proteomes" id="UP000054564"/>
    </source>
</evidence>
<reference evidence="2" key="1">
    <citation type="submission" date="2014-03" db="EMBL/GenBank/DDBJ databases">
        <title>The Genome Sequence of Puccinia striiformis f. sp. tritici PST-78.</title>
        <authorList>
            <consortium name="The Broad Institute Genome Sequencing Platform"/>
            <person name="Cuomo C."/>
            <person name="Hulbert S."/>
            <person name="Chen X."/>
            <person name="Walker B."/>
            <person name="Young S.K."/>
            <person name="Zeng Q."/>
            <person name="Gargeya S."/>
            <person name="Fitzgerald M."/>
            <person name="Haas B."/>
            <person name="Abouelleil A."/>
            <person name="Alvarado L."/>
            <person name="Arachchi H.M."/>
            <person name="Berlin A.M."/>
            <person name="Chapman S.B."/>
            <person name="Goldberg J."/>
            <person name="Griggs A."/>
            <person name="Gujja S."/>
            <person name="Hansen M."/>
            <person name="Howarth C."/>
            <person name="Imamovic A."/>
            <person name="Larimer J."/>
            <person name="McCowan C."/>
            <person name="Montmayeur A."/>
            <person name="Murphy C."/>
            <person name="Neiman D."/>
            <person name="Pearson M."/>
            <person name="Priest M."/>
            <person name="Roberts A."/>
            <person name="Saif S."/>
            <person name="Shea T."/>
            <person name="Sisk P."/>
            <person name="Sykes S."/>
            <person name="Wortman J."/>
            <person name="Nusbaum C."/>
            <person name="Birren B."/>
        </authorList>
    </citation>
    <scope>NUCLEOTIDE SEQUENCE [LARGE SCALE GENOMIC DNA]</scope>
    <source>
        <strain evidence="2">race PST-78</strain>
    </source>
</reference>
<feature type="non-terminal residue" evidence="1">
    <location>
        <position position="1"/>
    </location>
</feature>
<dbReference type="Proteomes" id="UP000054564">
    <property type="component" value="Unassembled WGS sequence"/>
</dbReference>
<protein>
    <recommendedName>
        <fullName evidence="3">HAT C-terminal dimerisation domain-containing protein</fullName>
    </recommendedName>
</protein>